<organism evidence="1 2">
    <name type="scientific">Cryptosporidium andersoni</name>
    <dbReference type="NCBI Taxonomy" id="117008"/>
    <lineage>
        <taxon>Eukaryota</taxon>
        <taxon>Sar</taxon>
        <taxon>Alveolata</taxon>
        <taxon>Apicomplexa</taxon>
        <taxon>Conoidasida</taxon>
        <taxon>Coccidia</taxon>
        <taxon>Eucoccidiorida</taxon>
        <taxon>Eimeriorina</taxon>
        <taxon>Cryptosporidiidae</taxon>
        <taxon>Cryptosporidium</taxon>
    </lineage>
</organism>
<dbReference type="AlphaFoldDB" id="A0A1J4MU25"/>
<name>A0A1J4MU25_9CRYT</name>
<dbReference type="GeneID" id="92365671"/>
<dbReference type="RefSeq" id="XP_067069516.1">
    <property type="nucleotide sequence ID" value="XM_067211721.1"/>
</dbReference>
<comment type="caution">
    <text evidence="1">The sequence shown here is derived from an EMBL/GenBank/DDBJ whole genome shotgun (WGS) entry which is preliminary data.</text>
</comment>
<dbReference type="Proteomes" id="UP000186804">
    <property type="component" value="Unassembled WGS sequence"/>
</dbReference>
<dbReference type="EMBL" id="LRBS01000031">
    <property type="protein sequence ID" value="OII77670.1"/>
    <property type="molecule type" value="Genomic_DNA"/>
</dbReference>
<gene>
    <name evidence="1" type="ORF">cand_014860</name>
</gene>
<proteinExistence type="predicted"/>
<evidence type="ECO:0000313" key="2">
    <source>
        <dbReference type="Proteomes" id="UP000186804"/>
    </source>
</evidence>
<dbReference type="VEuPathDB" id="CryptoDB:cand_014860"/>
<keyword evidence="2" id="KW-1185">Reference proteome</keyword>
<accession>A0A1J4MU25</accession>
<protein>
    <submittedName>
        <fullName evidence="1">Uncharacterized protein</fullName>
    </submittedName>
</protein>
<sequence length="824" mass="95256">MDHLYVPDILECFISEGKETKICPDDLYKSILEWLLIKEYETSKDILIKINKLCEYLLKVISSEDMISSHISHIYPDILSIIISKSFKVIEFPNKCNVPIEDPFLGLQDDIYLLRGLFWRNLTDLATNIARKCSPKEGYIIFVEVILGTVSLPASIEADKHPKEFRDNESLFLTNDQDRLQKFYRFLGLSCALHCIARMKRNRAQFVTTVCSLALRRLICDTECTISKCVCLNNDDLNSFKSCVTMRMTCIHYIVSHVIKILNSCLENSEYDAEYKGQHETGSCINVSSQSVTQSTIYAFLCRILEVVILLDIKDVSIGVSDYKEMVENELIESYLSKSMHHLKILSDPLSKNSLKSVFDLQDCEYPNANFAKNKFRCKCQIKHDWMDDIYQLCLNISQIAPVTILVTLRNIPICIFDTKTQPGDLDVTPMTLACLAYSLFVILTKSKPKLLQNICPVILISLPLRLNIIYRSISIFLTYSDPGNKTNDIQIKSRKPEDFHLNINDPILSYFSMYIQREKLIQCTNLVLSEIYERLQERAYYWIIDSAPILIECSVQYPDMFTTINGCDWHPNIVIKQILLSLTRSRYNLPNIKDIQTKYCINQDFNRSLDAKFTMNENLYSYIFDIFTNTLIHSYPWNIVFKLYFDIMSEYKISSPLSSALIVGILSKLKLLWWKQLTSILDSEEKLLLASDKLAEQVSLLKKYLALFFDFLFKSSITEYHDFVDSIDCAPIVLNLIKLILLLKKNLKVEGTNKSAVIIEIVRYLEDEIKISKKLDLTVKYLNILEQKLDSDKVSPYSSRNSKLNQVSIILFLVNDIEKLMNL</sequence>
<evidence type="ECO:0000313" key="1">
    <source>
        <dbReference type="EMBL" id="OII77670.1"/>
    </source>
</evidence>
<dbReference type="OrthoDB" id="338232at2759"/>
<reference evidence="1 2" key="1">
    <citation type="submission" date="2016-10" db="EMBL/GenBank/DDBJ databases">
        <title>Reductive evolution of mitochondrial metabolism and differential evolution of invasion-related proteins in Cryptosporidium.</title>
        <authorList>
            <person name="Liu S."/>
            <person name="Roellig D.M."/>
            <person name="Guo Y."/>
            <person name="Li N."/>
            <person name="Frace M.A."/>
            <person name="Tang K."/>
            <person name="Zhang L."/>
            <person name="Feng Y."/>
            <person name="Xiao L."/>
        </authorList>
    </citation>
    <scope>NUCLEOTIDE SEQUENCE [LARGE SCALE GENOMIC DNA]</scope>
    <source>
        <strain evidence="1">30847</strain>
    </source>
</reference>